<organism evidence="2 3">
    <name type="scientific">Mycena pura</name>
    <dbReference type="NCBI Taxonomy" id="153505"/>
    <lineage>
        <taxon>Eukaryota</taxon>
        <taxon>Fungi</taxon>
        <taxon>Dikarya</taxon>
        <taxon>Basidiomycota</taxon>
        <taxon>Agaricomycotina</taxon>
        <taxon>Agaricomycetes</taxon>
        <taxon>Agaricomycetidae</taxon>
        <taxon>Agaricales</taxon>
        <taxon>Marasmiineae</taxon>
        <taxon>Mycenaceae</taxon>
        <taxon>Mycena</taxon>
    </lineage>
</organism>
<proteinExistence type="predicted"/>
<reference evidence="2" key="1">
    <citation type="submission" date="2023-03" db="EMBL/GenBank/DDBJ databases">
        <title>Massive genome expansion in bonnet fungi (Mycena s.s.) driven by repeated elements and novel gene families across ecological guilds.</title>
        <authorList>
            <consortium name="Lawrence Berkeley National Laboratory"/>
            <person name="Harder C.B."/>
            <person name="Miyauchi S."/>
            <person name="Viragh M."/>
            <person name="Kuo A."/>
            <person name="Thoen E."/>
            <person name="Andreopoulos B."/>
            <person name="Lu D."/>
            <person name="Skrede I."/>
            <person name="Drula E."/>
            <person name="Henrissat B."/>
            <person name="Morin E."/>
            <person name="Kohler A."/>
            <person name="Barry K."/>
            <person name="LaButti K."/>
            <person name="Morin E."/>
            <person name="Salamov A."/>
            <person name="Lipzen A."/>
            <person name="Mereny Z."/>
            <person name="Hegedus B."/>
            <person name="Baldrian P."/>
            <person name="Stursova M."/>
            <person name="Weitz H."/>
            <person name="Taylor A."/>
            <person name="Grigoriev I.V."/>
            <person name="Nagy L.G."/>
            <person name="Martin F."/>
            <person name="Kauserud H."/>
        </authorList>
    </citation>
    <scope>NUCLEOTIDE SEQUENCE</scope>
    <source>
        <strain evidence="2">9144</strain>
    </source>
</reference>
<evidence type="ECO:0000313" key="3">
    <source>
        <dbReference type="Proteomes" id="UP001219525"/>
    </source>
</evidence>
<feature type="compositionally biased region" description="Basic residues" evidence="1">
    <location>
        <begin position="18"/>
        <end position="29"/>
    </location>
</feature>
<dbReference type="Proteomes" id="UP001219525">
    <property type="component" value="Unassembled WGS sequence"/>
</dbReference>
<name>A0AAD6UTK3_9AGAR</name>
<evidence type="ECO:0000313" key="2">
    <source>
        <dbReference type="EMBL" id="KAJ7190057.1"/>
    </source>
</evidence>
<feature type="compositionally biased region" description="Low complexity" evidence="1">
    <location>
        <begin position="40"/>
        <end position="61"/>
    </location>
</feature>
<gene>
    <name evidence="2" type="ORF">GGX14DRAFT_580155</name>
</gene>
<feature type="region of interest" description="Disordered" evidence="1">
    <location>
        <begin position="1"/>
        <end position="72"/>
    </location>
</feature>
<dbReference type="EMBL" id="JARJCW010000158">
    <property type="protein sequence ID" value="KAJ7190057.1"/>
    <property type="molecule type" value="Genomic_DNA"/>
</dbReference>
<sequence length="1319" mass="149762">MNRSTRVNHQRDEEVHYGRRISWKTRGHPYARPNNSTGQPNNSNSGAAEPSANPAEPPTNNRAHSTPPGPHVEDLQALRAFQVLEAELDLRKLLCITPLHRPLNFRNPPNANDHFNAREAQVQYPNTGLYALTNHKNNHVLVENEERLYQLLDFALDLPHGRRRAQIVDRIHQGIEEAISEKQFHWEEQRLSVDVGRVVVYNSKPSFVRETIRVINEGTDKHFARLPHWPPAVVAAMVTSAMMNHFFRVSRQGGTVLLSGIQAILNGVPGQISHPHLIPRDPRTIVNALNLDPVTIRYISCDQCHALRKLSGQISHPHLIPRDPRTIVNALNLDPVTIRYISCDQCHALRKLSEVPLQDRSAVLCDEVVGTSSTGPCGAPLFKMVRKIQPRRVVLLQCLKDWIGRLLSRPGIEDILTSYPYHVINASKPGEVMSDIWGSPTILKLKGSDGQPFFKYHKDDEEIRLLFGLAGDGYNPFRNLIAKQKVTSLGFWITVLNFPPNQRYQFNNVFYLGSLPPKNPPVGRYHPIISVIRDTLQEFWDPGVYFTRTSKYPNGRPAKGMLAPSASDMLAARAIYGFTSATSAFFCMSCPMTLEKIEDTDLKNWGRRDFEAHKKHAFEWKEAQTAKDQEELATKHGIRFTPLLELPYFGPHHFDAVEPMHIVMGLIEHHCRVLLQIDVEHEGGDGSGPRMEGPAVSKKNWLSLQNNLRELLAVFKNHFGDGDAVVKILKEPCATYRNLWYLCSAFCLRVAGNAKQRRLFIRRILQKMSQHLPEEVENLVVPEAEEPPVSIVNVLEEAENRLREAFESDTPNISANEVEDCIGVLRHIYRGNKVKSITQTKPAFINLCHIMQVKDRQGVPYLLSTKDTRQQMYDALHAHQAIQDDLAGLERKQAGTGAILGKDVMDDIRVDMNRTILPNWVSPVPHNWGTTERGKLTESQWKVLFTVHLPITLIWRWRNETGRLKDILHNILLLVTIIEITSLKETSPRIAEVYKVNYKKYMEGILDLFKEDTITPIIHVAGHVGDNLQDLGPSHSRGAQFYERFIHLLQQTKTNHKSGEMEETFLRSQAHAANLMSLIEGNEEIRSQAAEAVKAIQRDTNQGDEGLALATLYNLKLDDDLQGRNYQLGPLSNEENQLLKTRLAEKYNTMDDDAPEGLMVHELRDITIETVRARMGCSLYDCDARVSVIVKGQTEMGIIQNIIRIPIRDPQEFSGWDTYLIVKLFPRPTQKSVAEDPYATWQKLLSLELKLELNIPGCLYPPMDANPCRVIIEPEDIQSHIAYTQIAPDLVHIRPTSRHLRAIGIEYALDDDSEQSEEP</sequence>
<comment type="caution">
    <text evidence="2">The sequence shown here is derived from an EMBL/GenBank/DDBJ whole genome shotgun (WGS) entry which is preliminary data.</text>
</comment>
<accession>A0AAD6UTK3</accession>
<evidence type="ECO:0000256" key="1">
    <source>
        <dbReference type="SAM" id="MobiDB-lite"/>
    </source>
</evidence>
<protein>
    <submittedName>
        <fullName evidence="2">Uncharacterized protein</fullName>
    </submittedName>
</protein>
<keyword evidence="3" id="KW-1185">Reference proteome</keyword>